<feature type="region of interest" description="Disordered" evidence="1">
    <location>
        <begin position="334"/>
        <end position="359"/>
    </location>
</feature>
<evidence type="ECO:0000313" key="3">
    <source>
        <dbReference type="Proteomes" id="UP001215280"/>
    </source>
</evidence>
<evidence type="ECO:0000256" key="1">
    <source>
        <dbReference type="SAM" id="MobiDB-lite"/>
    </source>
</evidence>
<keyword evidence="3" id="KW-1185">Reference proteome</keyword>
<dbReference type="AlphaFoldDB" id="A0AAD7JR47"/>
<name>A0AAD7JR47_9AGAR</name>
<feature type="compositionally biased region" description="Low complexity" evidence="1">
    <location>
        <begin position="334"/>
        <end position="351"/>
    </location>
</feature>
<proteinExistence type="predicted"/>
<feature type="compositionally biased region" description="Low complexity" evidence="1">
    <location>
        <begin position="283"/>
        <end position="297"/>
    </location>
</feature>
<feature type="region of interest" description="Disordered" evidence="1">
    <location>
        <begin position="404"/>
        <end position="455"/>
    </location>
</feature>
<feature type="region of interest" description="Disordered" evidence="1">
    <location>
        <begin position="278"/>
        <end position="302"/>
    </location>
</feature>
<reference evidence="2" key="1">
    <citation type="submission" date="2023-03" db="EMBL/GenBank/DDBJ databases">
        <title>Massive genome expansion in bonnet fungi (Mycena s.s.) driven by repeated elements and novel gene families across ecological guilds.</title>
        <authorList>
            <consortium name="Lawrence Berkeley National Laboratory"/>
            <person name="Harder C.B."/>
            <person name="Miyauchi S."/>
            <person name="Viragh M."/>
            <person name="Kuo A."/>
            <person name="Thoen E."/>
            <person name="Andreopoulos B."/>
            <person name="Lu D."/>
            <person name="Skrede I."/>
            <person name="Drula E."/>
            <person name="Henrissat B."/>
            <person name="Morin E."/>
            <person name="Kohler A."/>
            <person name="Barry K."/>
            <person name="LaButti K."/>
            <person name="Morin E."/>
            <person name="Salamov A."/>
            <person name="Lipzen A."/>
            <person name="Mereny Z."/>
            <person name="Hegedus B."/>
            <person name="Baldrian P."/>
            <person name="Stursova M."/>
            <person name="Weitz H."/>
            <person name="Taylor A."/>
            <person name="Grigoriev I.V."/>
            <person name="Nagy L.G."/>
            <person name="Martin F."/>
            <person name="Kauserud H."/>
        </authorList>
    </citation>
    <scope>NUCLEOTIDE SEQUENCE</scope>
    <source>
        <strain evidence="2">CBHHK188m</strain>
    </source>
</reference>
<gene>
    <name evidence="2" type="ORF">DFH07DRAFT_769203</name>
</gene>
<accession>A0AAD7JR47</accession>
<dbReference type="Proteomes" id="UP001215280">
    <property type="component" value="Unassembled WGS sequence"/>
</dbReference>
<protein>
    <submittedName>
        <fullName evidence="2">Uncharacterized protein</fullName>
    </submittedName>
</protein>
<feature type="compositionally biased region" description="Basic and acidic residues" evidence="1">
    <location>
        <begin position="423"/>
        <end position="439"/>
    </location>
</feature>
<evidence type="ECO:0000313" key="2">
    <source>
        <dbReference type="EMBL" id="KAJ7768657.1"/>
    </source>
</evidence>
<dbReference type="EMBL" id="JARJLG010000027">
    <property type="protein sequence ID" value="KAJ7768657.1"/>
    <property type="molecule type" value="Genomic_DNA"/>
</dbReference>
<comment type="caution">
    <text evidence="2">The sequence shown here is derived from an EMBL/GenBank/DDBJ whole genome shotgun (WGS) entry which is preliminary data.</text>
</comment>
<sequence length="608" mass="65623">MTTFFPPDQHTFKLAQCKPLGLAGRPTLQPKNFNTPNSDAASIPWLRDIFPTYDAFAIGLDLDLFAYDGAEFLGDVVSDFSAGASTESEAIPEQESSWATVNVDILRLIGEIEYNDFEVCAMGDGGDSEYGRQQDVDAVDVMPEFGDILLGLLHPSASGPWTLDSGGHDSLDGYEFKAASLCDEEESPWMAENKDILMLLEACDSEPGAASADCQAETLGNVLSMFDDDEPWANAVQYSAACPLSDSEAIAVCLDCEAGTPTSVMPLFDDGEPWASHDHYSVAHPSPAAASPPAHDPFSVSPSSPQILDLYGPLAPLELDLPPSHFLDIAHSSVTSLQSPSPSPENSQPEQTASQGSSEYPMDLVRMSSLSPSPSASRGSSECPIDLSRLLSLSPTFRGVSEHPIDLLWTPPSSPSPPGRSRRGSDGINRRRAPPERRVMVLNPNTGTPWSRTHRRCRRPADLDVAALLARVQPDHPRGTCAWGGCGAAIATDAESVFAHMQSAHKVRRRTEDGTTVLLGCLWRGCSEMARGRRWSVDTLVTHVRRVHLAGDDVSCPYCPRDRAPFYAKYRLKAHLLAPLRVDVEDSEESVEEAGTGDVVSGVTTCAE</sequence>
<organism evidence="2 3">
    <name type="scientific">Mycena maculata</name>
    <dbReference type="NCBI Taxonomy" id="230809"/>
    <lineage>
        <taxon>Eukaryota</taxon>
        <taxon>Fungi</taxon>
        <taxon>Dikarya</taxon>
        <taxon>Basidiomycota</taxon>
        <taxon>Agaricomycotina</taxon>
        <taxon>Agaricomycetes</taxon>
        <taxon>Agaricomycetidae</taxon>
        <taxon>Agaricales</taxon>
        <taxon>Marasmiineae</taxon>
        <taxon>Mycenaceae</taxon>
        <taxon>Mycena</taxon>
    </lineage>
</organism>